<dbReference type="InterPro" id="IPR001851">
    <property type="entry name" value="ABC_transp_permease"/>
</dbReference>
<dbReference type="Pfam" id="PF02653">
    <property type="entry name" value="BPD_transp_2"/>
    <property type="match status" value="1"/>
</dbReference>
<dbReference type="GO" id="GO:0022857">
    <property type="term" value="F:transmembrane transporter activity"/>
    <property type="evidence" value="ECO:0007669"/>
    <property type="project" value="InterPro"/>
</dbReference>
<keyword evidence="3" id="KW-0812">Transmembrane</keyword>
<gene>
    <name evidence="6" type="primary">rbsC_26</name>
    <name evidence="6" type="ORF">CBLFYP116_04512</name>
</gene>
<evidence type="ECO:0000256" key="4">
    <source>
        <dbReference type="ARBA" id="ARBA00022989"/>
    </source>
</evidence>
<evidence type="ECO:0000256" key="1">
    <source>
        <dbReference type="ARBA" id="ARBA00004651"/>
    </source>
</evidence>
<proteinExistence type="predicted"/>
<name>A0A6M5G5D7_9FIRM</name>
<protein>
    <submittedName>
        <fullName evidence="6">Ribose transport system permease protein RbsC</fullName>
    </submittedName>
</protein>
<dbReference type="AlphaFoldDB" id="A0A6M5G5D7"/>
<comment type="subcellular location">
    <subcellularLocation>
        <location evidence="1">Cell membrane</location>
        <topology evidence="1">Multi-pass membrane protein</topology>
    </subcellularLocation>
</comment>
<keyword evidence="5" id="KW-0472">Membrane</keyword>
<dbReference type="PANTHER" id="PTHR32196">
    <property type="entry name" value="ABC TRANSPORTER PERMEASE PROTEIN YPHD-RELATED-RELATED"/>
    <property type="match status" value="1"/>
</dbReference>
<dbReference type="GeneID" id="23113738"/>
<reference evidence="6" key="1">
    <citation type="submission" date="2019-11" db="EMBL/GenBank/DDBJ databases">
        <authorList>
            <person name="Feng L."/>
        </authorList>
    </citation>
    <scope>NUCLEOTIDE SEQUENCE</scope>
    <source>
        <strain evidence="6">CbolteaeLFYP116</strain>
    </source>
</reference>
<evidence type="ECO:0000256" key="3">
    <source>
        <dbReference type="ARBA" id="ARBA00022692"/>
    </source>
</evidence>
<evidence type="ECO:0000313" key="6">
    <source>
        <dbReference type="EMBL" id="VYT49947.1"/>
    </source>
</evidence>
<dbReference type="CDD" id="cd06579">
    <property type="entry name" value="TM_PBP1_transp_AraH_like"/>
    <property type="match status" value="1"/>
</dbReference>
<accession>A0A6M5G5D7</accession>
<evidence type="ECO:0000256" key="5">
    <source>
        <dbReference type="ARBA" id="ARBA00023136"/>
    </source>
</evidence>
<keyword evidence="4" id="KW-1133">Transmembrane helix</keyword>
<organism evidence="6">
    <name type="scientific">Enterocloster bolteae</name>
    <dbReference type="NCBI Taxonomy" id="208479"/>
    <lineage>
        <taxon>Bacteria</taxon>
        <taxon>Bacillati</taxon>
        <taxon>Bacillota</taxon>
        <taxon>Clostridia</taxon>
        <taxon>Lachnospirales</taxon>
        <taxon>Lachnospiraceae</taxon>
        <taxon>Enterocloster</taxon>
    </lineage>
</organism>
<sequence length="323" mass="34193">MERNISVNFRGHITWQKIMLNCGLYLAILCIFILFAVINPDFLTVRNMVNVFEQSAYYLVCAVGITFVLVSGANDMSVGSQVAFSSVVATLYLAAGGSIPASMGIMLGAALVIGLCNGLFVVVIGLPPFIGTIATGYVVRGVVAYYTKQETVTGLPRDYTAFAWTKTLGLSNLTWIAVLIVLLGIYVLKYTAYGRRVYACGSNPVAAGVMGINVKWIKISVYVIAAMSAAVASMMLMSRMGAARSGTADLLHMECVAAAVIGGTSLKGGQGGLIGTFIGVFLVSMIRNGLNSNGINSFWQLVFTGGITLFAAVLDSYKSRTSA</sequence>
<dbReference type="RefSeq" id="WP_002575819.1">
    <property type="nucleotide sequence ID" value="NZ_BAABXO010000001.1"/>
</dbReference>
<dbReference type="GO" id="GO:0005886">
    <property type="term" value="C:plasma membrane"/>
    <property type="evidence" value="ECO:0007669"/>
    <property type="project" value="UniProtKB-SubCell"/>
</dbReference>
<evidence type="ECO:0000256" key="2">
    <source>
        <dbReference type="ARBA" id="ARBA00022475"/>
    </source>
</evidence>
<dbReference type="EMBL" id="CACRTF010000017">
    <property type="protein sequence ID" value="VYT49947.1"/>
    <property type="molecule type" value="Genomic_DNA"/>
</dbReference>
<keyword evidence="2" id="KW-1003">Cell membrane</keyword>